<proteinExistence type="predicted"/>
<feature type="region of interest" description="Disordered" evidence="1">
    <location>
        <begin position="1"/>
        <end position="22"/>
    </location>
</feature>
<keyword evidence="2" id="KW-1133">Transmembrane helix</keyword>
<evidence type="ECO:0000313" key="3">
    <source>
        <dbReference type="EMBL" id="MFI1460280.1"/>
    </source>
</evidence>
<keyword evidence="4" id="KW-1185">Reference proteome</keyword>
<evidence type="ECO:0000313" key="4">
    <source>
        <dbReference type="Proteomes" id="UP001611263"/>
    </source>
</evidence>
<name>A0ABW7TLT0_9NOCA</name>
<dbReference type="GeneID" id="93509555"/>
<protein>
    <submittedName>
        <fullName evidence="3">Uncharacterized protein</fullName>
    </submittedName>
</protein>
<accession>A0ABW7TLT0</accession>
<reference evidence="3 4" key="1">
    <citation type="submission" date="2024-10" db="EMBL/GenBank/DDBJ databases">
        <title>The Natural Products Discovery Center: Release of the First 8490 Sequenced Strains for Exploring Actinobacteria Biosynthetic Diversity.</title>
        <authorList>
            <person name="Kalkreuter E."/>
            <person name="Kautsar S.A."/>
            <person name="Yang D."/>
            <person name="Bader C.D."/>
            <person name="Teijaro C.N."/>
            <person name="Fluegel L."/>
            <person name="Davis C.M."/>
            <person name="Simpson J.R."/>
            <person name="Lauterbach L."/>
            <person name="Steele A.D."/>
            <person name="Gui C."/>
            <person name="Meng S."/>
            <person name="Li G."/>
            <person name="Viehrig K."/>
            <person name="Ye F."/>
            <person name="Su P."/>
            <person name="Kiefer A.F."/>
            <person name="Nichols A."/>
            <person name="Cepeda A.J."/>
            <person name="Yan W."/>
            <person name="Fan B."/>
            <person name="Jiang Y."/>
            <person name="Adhikari A."/>
            <person name="Zheng C.-J."/>
            <person name="Schuster L."/>
            <person name="Cowan T.M."/>
            <person name="Smanski M.J."/>
            <person name="Chevrette M.G."/>
            <person name="De Carvalho L.P.S."/>
            <person name="Shen B."/>
        </authorList>
    </citation>
    <scope>NUCLEOTIDE SEQUENCE [LARGE SCALE GENOMIC DNA]</scope>
    <source>
        <strain evidence="3 4">NPDC020568</strain>
    </source>
</reference>
<dbReference type="EMBL" id="JBIRUQ010000001">
    <property type="protein sequence ID" value="MFI1460280.1"/>
    <property type="molecule type" value="Genomic_DNA"/>
</dbReference>
<keyword evidence="2" id="KW-0472">Membrane</keyword>
<keyword evidence="2" id="KW-0812">Transmembrane</keyword>
<dbReference type="RefSeq" id="WP_156052202.1">
    <property type="nucleotide sequence ID" value="NZ_JBIRUQ010000001.1"/>
</dbReference>
<sequence length="55" mass="5952">MEHAPSMRLHGPLSSRRAPLDRLRGERLTRTSAVTAVLLALVAAIVVVVKIALTH</sequence>
<organism evidence="3 4">
    <name type="scientific">Nocardia carnea</name>
    <dbReference type="NCBI Taxonomy" id="37328"/>
    <lineage>
        <taxon>Bacteria</taxon>
        <taxon>Bacillati</taxon>
        <taxon>Actinomycetota</taxon>
        <taxon>Actinomycetes</taxon>
        <taxon>Mycobacteriales</taxon>
        <taxon>Nocardiaceae</taxon>
        <taxon>Nocardia</taxon>
    </lineage>
</organism>
<feature type="transmembrane region" description="Helical" evidence="2">
    <location>
        <begin position="32"/>
        <end position="53"/>
    </location>
</feature>
<evidence type="ECO:0000256" key="1">
    <source>
        <dbReference type="SAM" id="MobiDB-lite"/>
    </source>
</evidence>
<gene>
    <name evidence="3" type="ORF">ACH4WX_06100</name>
</gene>
<evidence type="ECO:0000256" key="2">
    <source>
        <dbReference type="SAM" id="Phobius"/>
    </source>
</evidence>
<dbReference type="Proteomes" id="UP001611263">
    <property type="component" value="Unassembled WGS sequence"/>
</dbReference>
<comment type="caution">
    <text evidence="3">The sequence shown here is derived from an EMBL/GenBank/DDBJ whole genome shotgun (WGS) entry which is preliminary data.</text>
</comment>